<organism evidence="2 3">
    <name type="scientific">Acrobeloides nanus</name>
    <dbReference type="NCBI Taxonomy" id="290746"/>
    <lineage>
        <taxon>Eukaryota</taxon>
        <taxon>Metazoa</taxon>
        <taxon>Ecdysozoa</taxon>
        <taxon>Nematoda</taxon>
        <taxon>Chromadorea</taxon>
        <taxon>Rhabditida</taxon>
        <taxon>Tylenchina</taxon>
        <taxon>Cephalobomorpha</taxon>
        <taxon>Cephaloboidea</taxon>
        <taxon>Cephalobidae</taxon>
        <taxon>Acrobeloides</taxon>
    </lineage>
</organism>
<evidence type="ECO:0000313" key="2">
    <source>
        <dbReference type="Proteomes" id="UP000887540"/>
    </source>
</evidence>
<dbReference type="Proteomes" id="UP000887540">
    <property type="component" value="Unplaced"/>
</dbReference>
<sequence>MRWILFMSFFIVAVNGYIFQCLDKCECDTTDRTIHCHNGNRDRFQLPAEPLHGFRIIGMTRNNLEYLPSEEALKESFPDLIAVDVEANPNFDCSTLDQYKQIQILSNCGKDESELDNIIVDTVHTPTDDCDMQCQLDYHYRKLHEYVSKILKVLKEKFEEAQKHPVVKDVKNWFSEMFEKIKKMEFRSPIVIKDE</sequence>
<dbReference type="Gene3D" id="3.80.10.10">
    <property type="entry name" value="Ribonuclease Inhibitor"/>
    <property type="match status" value="1"/>
</dbReference>
<dbReference type="AlphaFoldDB" id="A0A914CEH4"/>
<protein>
    <submittedName>
        <fullName evidence="3">Uncharacterized protein</fullName>
    </submittedName>
</protein>
<dbReference type="WBParaSite" id="ACRNAN_Path_956.g3676.t1">
    <property type="protein sequence ID" value="ACRNAN_Path_956.g3676.t1"/>
    <property type="gene ID" value="ACRNAN_Path_956.g3676"/>
</dbReference>
<accession>A0A914CEH4</accession>
<feature type="signal peptide" evidence="1">
    <location>
        <begin position="1"/>
        <end position="16"/>
    </location>
</feature>
<keyword evidence="1" id="KW-0732">Signal</keyword>
<evidence type="ECO:0000256" key="1">
    <source>
        <dbReference type="SAM" id="SignalP"/>
    </source>
</evidence>
<dbReference type="InterPro" id="IPR032675">
    <property type="entry name" value="LRR_dom_sf"/>
</dbReference>
<feature type="chain" id="PRO_5037276463" evidence="1">
    <location>
        <begin position="17"/>
        <end position="195"/>
    </location>
</feature>
<reference evidence="3" key="1">
    <citation type="submission" date="2022-11" db="UniProtKB">
        <authorList>
            <consortium name="WormBaseParasite"/>
        </authorList>
    </citation>
    <scope>IDENTIFICATION</scope>
</reference>
<name>A0A914CEH4_9BILA</name>
<keyword evidence="2" id="KW-1185">Reference proteome</keyword>
<dbReference type="PANTHER" id="PTHR39385:SF2">
    <property type="entry name" value="SLIT-LIKE 3 PROTEIN"/>
    <property type="match status" value="1"/>
</dbReference>
<proteinExistence type="predicted"/>
<dbReference type="PANTHER" id="PTHR39385">
    <property type="entry name" value="PROTEIN CBG20422"/>
    <property type="match status" value="1"/>
</dbReference>
<evidence type="ECO:0000313" key="3">
    <source>
        <dbReference type="WBParaSite" id="ACRNAN_Path_956.g3676.t1"/>
    </source>
</evidence>